<evidence type="ECO:0000256" key="1">
    <source>
        <dbReference type="ARBA" id="ARBA00004651"/>
    </source>
</evidence>
<evidence type="ECO:0000256" key="7">
    <source>
        <dbReference type="ARBA" id="ARBA00023157"/>
    </source>
</evidence>
<dbReference type="PRINTS" id="PR00237">
    <property type="entry name" value="GPCRRHODOPSN"/>
</dbReference>
<dbReference type="InterPro" id="IPR000276">
    <property type="entry name" value="GPCR_Rhodpsn"/>
</dbReference>
<comment type="caution">
    <text evidence="14">The sequence shown here is derived from an EMBL/GenBank/DDBJ whole genome shotgun (WGS) entry which is preliminary data.</text>
</comment>
<evidence type="ECO:0000256" key="2">
    <source>
        <dbReference type="ARBA" id="ARBA00022475"/>
    </source>
</evidence>
<evidence type="ECO:0000256" key="12">
    <source>
        <dbReference type="SAM" id="Phobius"/>
    </source>
</evidence>
<dbReference type="OrthoDB" id="5951059at2759"/>
<feature type="domain" description="G-protein coupled receptors family 1 profile" evidence="13">
    <location>
        <begin position="55"/>
        <end position="418"/>
    </location>
</feature>
<keyword evidence="9 10" id="KW-0807">Transducer</keyword>
<dbReference type="GO" id="GO:0071880">
    <property type="term" value="P:adenylate cyclase-activating adrenergic receptor signaling pathway"/>
    <property type="evidence" value="ECO:0007669"/>
    <property type="project" value="TreeGrafter"/>
</dbReference>
<sequence>MVNNSTRCQLLFQLADQEYFTTDEFVNCISDIDTPVEIVVVGLVLITLTLLTAGGNLLIGLAILLVRRLRNPANLLILNLALADFLVSVLVLPFAIAYQLKGYWPFGQQFCDVFLLLDVLLCTASILNLCAISVDRYLAITKPLNYAASRTSKRMLWMIIICWLMAALISIPPVLSFKKTINETYCSYSEDLAYQVYATFSAFFIPLLVMLVLYGRIYVIVRRLALQDALILTNMSKYVGNGPTAPEEATQNRNPLLTTIATSDSRTNATESMAPTQCSNYLSPDYSLQLSRTKQSIQICIDDCPALKNQGPDDSSNRKAQEQLHNNHKTNESRRSTIRPQLLSLLRGRSSNRNSSVTQASRRKAALHSTENMKAVITLGVIMGSFTLCWLPFFICQVSYFSCLRLSECIQVILNTTP</sequence>
<name>A0A8T0DP85_9TREM</name>
<keyword evidence="3 10" id="KW-0812">Transmembrane</keyword>
<comment type="subcellular location">
    <subcellularLocation>
        <location evidence="1">Cell membrane</location>
        <topology evidence="1">Multi-pass membrane protein</topology>
    </subcellularLocation>
</comment>
<evidence type="ECO:0000256" key="11">
    <source>
        <dbReference type="SAM" id="MobiDB-lite"/>
    </source>
</evidence>
<evidence type="ECO:0000256" key="5">
    <source>
        <dbReference type="ARBA" id="ARBA00023040"/>
    </source>
</evidence>
<evidence type="ECO:0000256" key="8">
    <source>
        <dbReference type="ARBA" id="ARBA00023170"/>
    </source>
</evidence>
<feature type="transmembrane region" description="Helical" evidence="12">
    <location>
        <begin position="38"/>
        <end position="64"/>
    </location>
</feature>
<gene>
    <name evidence="14" type="ORF">P879_03200</name>
</gene>
<keyword evidence="2" id="KW-1003">Cell membrane</keyword>
<dbReference type="Gene3D" id="1.20.1070.10">
    <property type="entry name" value="Rhodopsin 7-helix transmembrane proteins"/>
    <property type="match status" value="2"/>
</dbReference>
<evidence type="ECO:0000256" key="6">
    <source>
        <dbReference type="ARBA" id="ARBA00023136"/>
    </source>
</evidence>
<dbReference type="PANTHER" id="PTHR24248">
    <property type="entry name" value="ADRENERGIC RECEPTOR-RELATED G-PROTEIN COUPLED RECEPTOR"/>
    <property type="match status" value="1"/>
</dbReference>
<comment type="similarity">
    <text evidence="10">Belongs to the G-protein coupled receptor 1 family.</text>
</comment>
<evidence type="ECO:0000256" key="10">
    <source>
        <dbReference type="RuleBase" id="RU000688"/>
    </source>
</evidence>
<feature type="transmembrane region" description="Helical" evidence="12">
    <location>
        <begin position="194"/>
        <end position="214"/>
    </location>
</feature>
<proteinExistence type="inferred from homology"/>
<keyword evidence="6 12" id="KW-0472">Membrane</keyword>
<protein>
    <recommendedName>
        <fullName evidence="13">G-protein coupled receptors family 1 profile domain-containing protein</fullName>
    </recommendedName>
</protein>
<dbReference type="GO" id="GO:0005886">
    <property type="term" value="C:plasma membrane"/>
    <property type="evidence" value="ECO:0007669"/>
    <property type="project" value="UniProtKB-SubCell"/>
</dbReference>
<dbReference type="AlphaFoldDB" id="A0A8T0DP85"/>
<dbReference type="SUPFAM" id="SSF81321">
    <property type="entry name" value="Family A G protein-coupled receptor-like"/>
    <property type="match status" value="1"/>
</dbReference>
<evidence type="ECO:0000256" key="4">
    <source>
        <dbReference type="ARBA" id="ARBA00022989"/>
    </source>
</evidence>
<feature type="transmembrane region" description="Helical" evidence="12">
    <location>
        <begin position="113"/>
        <end position="134"/>
    </location>
</feature>
<feature type="transmembrane region" description="Helical" evidence="12">
    <location>
        <begin position="76"/>
        <end position="98"/>
    </location>
</feature>
<dbReference type="InterPro" id="IPR017452">
    <property type="entry name" value="GPCR_Rhodpsn_7TM"/>
</dbReference>
<dbReference type="GO" id="GO:0004993">
    <property type="term" value="F:G protein-coupled serotonin receptor activity"/>
    <property type="evidence" value="ECO:0007669"/>
    <property type="project" value="UniProtKB-ARBA"/>
</dbReference>
<dbReference type="EMBL" id="JTDF01001857">
    <property type="protein sequence ID" value="KAF8569440.1"/>
    <property type="molecule type" value="Genomic_DNA"/>
</dbReference>
<keyword evidence="5 10" id="KW-0297">G-protein coupled receptor</keyword>
<dbReference type="Pfam" id="PF00001">
    <property type="entry name" value="7tm_1"/>
    <property type="match status" value="1"/>
</dbReference>
<feature type="region of interest" description="Disordered" evidence="11">
    <location>
        <begin position="309"/>
        <end position="339"/>
    </location>
</feature>
<dbReference type="PROSITE" id="PS00237">
    <property type="entry name" value="G_PROTEIN_RECEP_F1_1"/>
    <property type="match status" value="1"/>
</dbReference>
<evidence type="ECO:0000313" key="14">
    <source>
        <dbReference type="EMBL" id="KAF8569440.1"/>
    </source>
</evidence>
<dbReference type="PANTHER" id="PTHR24248:SF199">
    <property type="entry name" value="IP13425P-RELATED"/>
    <property type="match status" value="1"/>
</dbReference>
<keyword evidence="15" id="KW-1185">Reference proteome</keyword>
<organism evidence="14 15">
    <name type="scientific">Paragonimus westermani</name>
    <dbReference type="NCBI Taxonomy" id="34504"/>
    <lineage>
        <taxon>Eukaryota</taxon>
        <taxon>Metazoa</taxon>
        <taxon>Spiralia</taxon>
        <taxon>Lophotrochozoa</taxon>
        <taxon>Platyhelminthes</taxon>
        <taxon>Trematoda</taxon>
        <taxon>Digenea</taxon>
        <taxon>Plagiorchiida</taxon>
        <taxon>Troglotremata</taxon>
        <taxon>Troglotrematidae</taxon>
        <taxon>Paragonimus</taxon>
    </lineage>
</organism>
<evidence type="ECO:0000256" key="9">
    <source>
        <dbReference type="ARBA" id="ARBA00023224"/>
    </source>
</evidence>
<dbReference type="GO" id="GO:0043410">
    <property type="term" value="P:positive regulation of MAPK cascade"/>
    <property type="evidence" value="ECO:0007669"/>
    <property type="project" value="TreeGrafter"/>
</dbReference>
<keyword evidence="4 12" id="KW-1133">Transmembrane helix</keyword>
<dbReference type="Proteomes" id="UP000699462">
    <property type="component" value="Unassembled WGS sequence"/>
</dbReference>
<feature type="transmembrane region" description="Helical" evidence="12">
    <location>
        <begin position="155"/>
        <end position="174"/>
    </location>
</feature>
<keyword evidence="8 10" id="KW-0675">Receptor</keyword>
<evidence type="ECO:0000256" key="3">
    <source>
        <dbReference type="ARBA" id="ARBA00022692"/>
    </source>
</evidence>
<reference evidence="14 15" key="1">
    <citation type="submission" date="2019-07" db="EMBL/GenBank/DDBJ databases">
        <title>Annotation for the trematode Paragonimus westermani.</title>
        <authorList>
            <person name="Choi Y.-J."/>
        </authorList>
    </citation>
    <scope>NUCLEOTIDE SEQUENCE [LARGE SCALE GENOMIC DNA]</scope>
    <source>
        <strain evidence="14">180907_Pwestermani</strain>
    </source>
</reference>
<accession>A0A8T0DP85</accession>
<dbReference type="PROSITE" id="PS50262">
    <property type="entry name" value="G_PROTEIN_RECEP_F1_2"/>
    <property type="match status" value="1"/>
</dbReference>
<keyword evidence="7" id="KW-1015">Disulfide bond</keyword>
<evidence type="ECO:0000259" key="13">
    <source>
        <dbReference type="PROSITE" id="PS50262"/>
    </source>
</evidence>
<evidence type="ECO:0000313" key="15">
    <source>
        <dbReference type="Proteomes" id="UP000699462"/>
    </source>
</evidence>
<feature type="transmembrane region" description="Helical" evidence="12">
    <location>
        <begin position="372"/>
        <end position="395"/>
    </location>
</feature>